<dbReference type="Proteomes" id="UP000552615">
    <property type="component" value="Unassembled WGS sequence"/>
</dbReference>
<feature type="region of interest" description="Disordered" evidence="1">
    <location>
        <begin position="38"/>
        <end position="68"/>
    </location>
</feature>
<evidence type="ECO:0000256" key="2">
    <source>
        <dbReference type="SAM" id="SignalP"/>
    </source>
</evidence>
<evidence type="ECO:0000256" key="1">
    <source>
        <dbReference type="SAM" id="MobiDB-lite"/>
    </source>
</evidence>
<proteinExistence type="predicted"/>
<name>A0A7Y0FIG7_9FLAO</name>
<evidence type="ECO:0000259" key="3">
    <source>
        <dbReference type="Pfam" id="PF14771"/>
    </source>
</evidence>
<dbReference type="InterPro" id="IPR008969">
    <property type="entry name" value="CarboxyPept-like_regulatory"/>
</dbReference>
<keyword evidence="5" id="KW-1185">Reference proteome</keyword>
<accession>A0A7Y0FIG7</accession>
<sequence>MKSICISVLLFFAASSFAQEAGQAGELLKNEASKTEIGSMNNKKSDVKNKNNSSFRNQGNNGFRTKNPQYRWNQEYGYSEVFVRIPEQGFFSVEIDDQFISNNSGKFRFFDLPAGRIPISIYESGYLLYRTTLNVRNNSRLVLDFFTNEGLFLLDSYPVQSYGFNSWNDIWNNPYGNSGNINYPNVMDNQTFQQFMDTMKTRAWFDDKKLAFINQQGRHAMFTSEQISILVKDLSFDKNKLALAKSLFPKCVDKQRYFIVGEALDFESSRKELMDYISKM</sequence>
<protein>
    <submittedName>
        <fullName evidence="4">DUF4476 domain-containing protein</fullName>
    </submittedName>
</protein>
<keyword evidence="2" id="KW-0732">Signal</keyword>
<dbReference type="Pfam" id="PF14771">
    <property type="entry name" value="DUF4476"/>
    <property type="match status" value="1"/>
</dbReference>
<dbReference type="RefSeq" id="WP_169230779.1">
    <property type="nucleotide sequence ID" value="NZ_JABBGF010000001.1"/>
</dbReference>
<dbReference type="InterPro" id="IPR028011">
    <property type="entry name" value="DUF4476"/>
</dbReference>
<gene>
    <name evidence="4" type="ORF">HHL20_08880</name>
</gene>
<feature type="domain" description="DUF4476" evidence="3">
    <location>
        <begin position="187"/>
        <end position="277"/>
    </location>
</feature>
<feature type="chain" id="PRO_5030653964" evidence="2">
    <location>
        <begin position="19"/>
        <end position="280"/>
    </location>
</feature>
<evidence type="ECO:0000313" key="4">
    <source>
        <dbReference type="EMBL" id="NML57459.1"/>
    </source>
</evidence>
<dbReference type="EMBL" id="JABBGF010000001">
    <property type="protein sequence ID" value="NML57459.1"/>
    <property type="molecule type" value="Genomic_DNA"/>
</dbReference>
<evidence type="ECO:0000313" key="5">
    <source>
        <dbReference type="Proteomes" id="UP000552615"/>
    </source>
</evidence>
<comment type="caution">
    <text evidence="4">The sequence shown here is derived from an EMBL/GenBank/DDBJ whole genome shotgun (WGS) entry which is preliminary data.</text>
</comment>
<dbReference type="SUPFAM" id="SSF49464">
    <property type="entry name" value="Carboxypeptidase regulatory domain-like"/>
    <property type="match status" value="1"/>
</dbReference>
<feature type="compositionally biased region" description="Polar residues" evidence="1">
    <location>
        <begin position="55"/>
        <end position="68"/>
    </location>
</feature>
<reference evidence="4 5" key="1">
    <citation type="submission" date="2020-04" db="EMBL/GenBank/DDBJ databases">
        <title>Chryseobacterium sp. RJ-7-14 sp. nov., isolated from Jeju soil.</title>
        <authorList>
            <person name="Dahal R.H."/>
            <person name="Chaudhary D.K."/>
        </authorList>
    </citation>
    <scope>NUCLEOTIDE SEQUENCE [LARGE SCALE GENOMIC DNA]</scope>
    <source>
        <strain evidence="4 5">RJ-7-14</strain>
    </source>
</reference>
<dbReference type="AlphaFoldDB" id="A0A7Y0FIG7"/>
<feature type="signal peptide" evidence="2">
    <location>
        <begin position="1"/>
        <end position="18"/>
    </location>
</feature>
<organism evidence="4 5">
    <name type="scientific">Chryseobacterium cheonjiense</name>
    <dbReference type="NCBI Taxonomy" id="2728845"/>
    <lineage>
        <taxon>Bacteria</taxon>
        <taxon>Pseudomonadati</taxon>
        <taxon>Bacteroidota</taxon>
        <taxon>Flavobacteriia</taxon>
        <taxon>Flavobacteriales</taxon>
        <taxon>Weeksellaceae</taxon>
        <taxon>Chryseobacterium group</taxon>
        <taxon>Chryseobacterium</taxon>
    </lineage>
</organism>